<protein>
    <submittedName>
        <fullName evidence="1">Uncharacterized protein</fullName>
    </submittedName>
</protein>
<dbReference type="EMBL" id="PVTK01000001">
    <property type="protein sequence ID" value="PRY66695.1"/>
    <property type="molecule type" value="Genomic_DNA"/>
</dbReference>
<name>A0A2T0V929_9GAMM</name>
<comment type="caution">
    <text evidence="1">The sequence shown here is derived from an EMBL/GenBank/DDBJ whole genome shotgun (WGS) entry which is preliminary data.</text>
</comment>
<reference evidence="1 2" key="1">
    <citation type="submission" date="2018-03" db="EMBL/GenBank/DDBJ databases">
        <title>Genomic Encyclopedia of Type Strains, Phase III (KMG-III): the genomes of soil and plant-associated and newly described type strains.</title>
        <authorList>
            <person name="Whitman W."/>
        </authorList>
    </citation>
    <scope>NUCLEOTIDE SEQUENCE [LARGE SCALE GENOMIC DNA]</scope>
    <source>
        <strain evidence="1 2">CGMCC 1.12152</strain>
    </source>
</reference>
<proteinExistence type="predicted"/>
<sequence length="48" mass="5346">MCVSLRVCLAVKTYVMVGRLRGADQQGAEFISNWQGLHPLDVWTHAMG</sequence>
<dbReference type="AlphaFoldDB" id="A0A2T0V929"/>
<evidence type="ECO:0000313" key="1">
    <source>
        <dbReference type="EMBL" id="PRY66695.1"/>
    </source>
</evidence>
<dbReference type="Proteomes" id="UP000237647">
    <property type="component" value="Unassembled WGS sequence"/>
</dbReference>
<accession>A0A2T0V929</accession>
<keyword evidence="2" id="KW-1185">Reference proteome</keyword>
<organism evidence="1 2">
    <name type="scientific">Vreelandella songnenensis</name>
    <dbReference type="NCBI Taxonomy" id="1176243"/>
    <lineage>
        <taxon>Bacteria</taxon>
        <taxon>Pseudomonadati</taxon>
        <taxon>Pseudomonadota</taxon>
        <taxon>Gammaproteobacteria</taxon>
        <taxon>Oceanospirillales</taxon>
        <taxon>Halomonadaceae</taxon>
        <taxon>Vreelandella</taxon>
    </lineage>
</organism>
<evidence type="ECO:0000313" key="2">
    <source>
        <dbReference type="Proteomes" id="UP000237647"/>
    </source>
</evidence>
<gene>
    <name evidence="1" type="ORF">B0H98_101690</name>
</gene>